<dbReference type="Gene3D" id="3.40.50.10330">
    <property type="entry name" value="Probable inorganic polyphosphate/atp-NAD kinase, domain 1"/>
    <property type="match status" value="1"/>
</dbReference>
<dbReference type="GO" id="GO:0003951">
    <property type="term" value="F:NAD+ kinase activity"/>
    <property type="evidence" value="ECO:0007669"/>
    <property type="project" value="InterPro"/>
</dbReference>
<evidence type="ECO:0000313" key="1">
    <source>
        <dbReference type="EMBL" id="EJX08002.1"/>
    </source>
</evidence>
<dbReference type="PANTHER" id="PTHR20275">
    <property type="entry name" value="NAD KINASE"/>
    <property type="match status" value="1"/>
</dbReference>
<gene>
    <name evidence="1" type="ORF">EVA_03890</name>
</gene>
<keyword evidence="1" id="KW-0808">Transferase</keyword>
<reference evidence="1" key="1">
    <citation type="journal article" date="2012" name="PLoS ONE">
        <title>Gene sets for utilization of primary and secondary nutrition supplies in the distal gut of endangered iberian lynx.</title>
        <authorList>
            <person name="Alcaide M."/>
            <person name="Messina E."/>
            <person name="Richter M."/>
            <person name="Bargiela R."/>
            <person name="Peplies J."/>
            <person name="Huws S.A."/>
            <person name="Newbold C.J."/>
            <person name="Golyshin P.N."/>
            <person name="Simon M.A."/>
            <person name="Lopez G."/>
            <person name="Yakimov M.M."/>
            <person name="Ferrer M."/>
        </authorList>
    </citation>
    <scope>NUCLEOTIDE SEQUENCE</scope>
</reference>
<dbReference type="PANTHER" id="PTHR20275:SF0">
    <property type="entry name" value="NAD KINASE"/>
    <property type="match status" value="1"/>
</dbReference>
<dbReference type="InterPro" id="IPR017438">
    <property type="entry name" value="ATP-NAD_kinase_N"/>
</dbReference>
<name>J9GJU6_9ZZZZ</name>
<dbReference type="Gene3D" id="2.60.200.30">
    <property type="entry name" value="Probable inorganic polyphosphate/atp-NAD kinase, domain 2"/>
    <property type="match status" value="1"/>
</dbReference>
<dbReference type="AlphaFoldDB" id="J9GJU6"/>
<keyword evidence="1" id="KW-0418">Kinase</keyword>
<dbReference type="GO" id="GO:0006741">
    <property type="term" value="P:NADP+ biosynthetic process"/>
    <property type="evidence" value="ECO:0007669"/>
    <property type="project" value="TreeGrafter"/>
</dbReference>
<sequence>MVVLKHDNSSLIEIKTFVNDHYLTNYLADGLIISTPTGSTGYSLSVGGPILVPQSGTFCLSPIAPHSLSVRPVVIRDDVEIRLEVKSRSHNFLLSSDGKSESLPDTTVISVRRAPHTIKVIKINHKHFFETLRDKMMWGRTNEIDQRTVRLLKP</sequence>
<dbReference type="SUPFAM" id="SSF111331">
    <property type="entry name" value="NAD kinase/diacylglycerol kinase-like"/>
    <property type="match status" value="1"/>
</dbReference>
<dbReference type="EMBL" id="AMCI01000732">
    <property type="protein sequence ID" value="EJX08002.1"/>
    <property type="molecule type" value="Genomic_DNA"/>
</dbReference>
<proteinExistence type="predicted"/>
<comment type="caution">
    <text evidence="1">The sequence shown here is derived from an EMBL/GenBank/DDBJ whole genome shotgun (WGS) entry which is preliminary data.</text>
</comment>
<dbReference type="InterPro" id="IPR016064">
    <property type="entry name" value="NAD/diacylglycerol_kinase_sf"/>
</dbReference>
<dbReference type="InterPro" id="IPR017437">
    <property type="entry name" value="ATP-NAD_kinase_PpnK-typ_C"/>
</dbReference>
<accession>J9GJU6</accession>
<dbReference type="Pfam" id="PF20143">
    <property type="entry name" value="NAD_kinase_C"/>
    <property type="match status" value="1"/>
</dbReference>
<dbReference type="GO" id="GO:0019674">
    <property type="term" value="P:NAD+ metabolic process"/>
    <property type="evidence" value="ECO:0007669"/>
    <property type="project" value="InterPro"/>
</dbReference>
<protein>
    <submittedName>
        <fullName evidence="1">NAD(+)/NADH kinase</fullName>
    </submittedName>
</protein>
<organism evidence="1">
    <name type="scientific">gut metagenome</name>
    <dbReference type="NCBI Taxonomy" id="749906"/>
    <lineage>
        <taxon>unclassified sequences</taxon>
        <taxon>metagenomes</taxon>
        <taxon>organismal metagenomes</taxon>
    </lineage>
</organism>